<feature type="compositionally biased region" description="Low complexity" evidence="1">
    <location>
        <begin position="228"/>
        <end position="242"/>
    </location>
</feature>
<feature type="region of interest" description="Disordered" evidence="1">
    <location>
        <begin position="205"/>
        <end position="303"/>
    </location>
</feature>
<dbReference type="PANTHER" id="PTHR34475">
    <property type="match status" value="1"/>
</dbReference>
<dbReference type="SUPFAM" id="SSF47413">
    <property type="entry name" value="lambda repressor-like DNA-binding domains"/>
    <property type="match status" value="1"/>
</dbReference>
<evidence type="ECO:0000256" key="1">
    <source>
        <dbReference type="SAM" id="MobiDB-lite"/>
    </source>
</evidence>
<dbReference type="CDD" id="cd00093">
    <property type="entry name" value="HTH_XRE"/>
    <property type="match status" value="1"/>
</dbReference>
<dbReference type="InterPro" id="IPR025194">
    <property type="entry name" value="RodZ-like_C"/>
</dbReference>
<keyword evidence="4" id="KW-1185">Reference proteome</keyword>
<reference evidence="3 4" key="1">
    <citation type="submission" date="2017-12" db="EMBL/GenBank/DDBJ databases">
        <title>Genomes of bacteria within cyanobacterial aggregates.</title>
        <authorList>
            <person name="Cai H."/>
        </authorList>
    </citation>
    <scope>NUCLEOTIDE SEQUENCE [LARGE SCALE GENOMIC DNA]</scope>
    <source>
        <strain evidence="3 4">TH16</strain>
    </source>
</reference>
<dbReference type="Pfam" id="PF13413">
    <property type="entry name" value="HTH_25"/>
    <property type="match status" value="1"/>
</dbReference>
<dbReference type="Gene3D" id="1.10.260.40">
    <property type="entry name" value="lambda repressor-like DNA-binding domains"/>
    <property type="match status" value="1"/>
</dbReference>
<name>A0A2K9NE47_9PROT</name>
<evidence type="ECO:0000313" key="4">
    <source>
        <dbReference type="Proteomes" id="UP000234752"/>
    </source>
</evidence>
<sequence length="402" mass="41726">MGDQYGRQQDMREMRNGGAGATASEPEAQQAHPPGPRHVGEALKARREALGYSLPDLAANLRIRQNFLEAIEEGRWSDLPGHAYSTGFLRSYAQIVGLDPGAVLLRFKQDAAGHEPAPELYFPEPVNESRVPGGAVLLISALLALGVYGGWYVLSAADRSVGDLVPALPERLSKLIYGDGTVVEPPPTPTTVLNQGQVEALVEAAPPSAPEVGSATTTGLPTAPPMPTASTSTPLPATDTTPVAQGPATDEDSEVPQLPDLGQAPAPTTAPEPATPDVEPVAAGEVSGTPAAPAANAPPATTEQVVPTGRVFGLADGKVRVTIRAVEDSWIEVRDGKGTLWASRVLRRGDLFRAPDVPGMVLNTGNAGGLVVSLDGRDLAPLGAKSQVLRNVPLAPEALATR</sequence>
<proteinExistence type="predicted"/>
<feature type="compositionally biased region" description="Low complexity" evidence="1">
    <location>
        <begin position="275"/>
        <end position="302"/>
    </location>
</feature>
<dbReference type="InterPro" id="IPR001387">
    <property type="entry name" value="Cro/C1-type_HTH"/>
</dbReference>
<dbReference type="Pfam" id="PF13464">
    <property type="entry name" value="RodZ_C"/>
    <property type="match status" value="1"/>
</dbReference>
<protein>
    <submittedName>
        <fullName evidence="3">DUF4115 domain-containing protein</fullName>
    </submittedName>
</protein>
<evidence type="ECO:0000259" key="2">
    <source>
        <dbReference type="Pfam" id="PF13464"/>
    </source>
</evidence>
<dbReference type="KEGG" id="ncb:C0V82_11515"/>
<dbReference type="OrthoDB" id="9790252at2"/>
<feature type="domain" description="Cytoskeleton protein RodZ-like C-terminal" evidence="2">
    <location>
        <begin position="322"/>
        <end position="390"/>
    </location>
</feature>
<dbReference type="RefSeq" id="WP_102112468.1">
    <property type="nucleotide sequence ID" value="NZ_BMGN01000008.1"/>
</dbReference>
<feature type="region of interest" description="Disordered" evidence="1">
    <location>
        <begin position="1"/>
        <end position="39"/>
    </location>
</feature>
<dbReference type="EMBL" id="CP025611">
    <property type="protein sequence ID" value="AUN30796.1"/>
    <property type="molecule type" value="Genomic_DNA"/>
</dbReference>
<organism evidence="3 4">
    <name type="scientific">Niveispirillum cyanobacteriorum</name>
    <dbReference type="NCBI Taxonomy" id="1612173"/>
    <lineage>
        <taxon>Bacteria</taxon>
        <taxon>Pseudomonadati</taxon>
        <taxon>Pseudomonadota</taxon>
        <taxon>Alphaproteobacteria</taxon>
        <taxon>Rhodospirillales</taxon>
        <taxon>Azospirillaceae</taxon>
        <taxon>Niveispirillum</taxon>
    </lineage>
</organism>
<accession>A0A2K9NE47</accession>
<dbReference type="GO" id="GO:0003677">
    <property type="term" value="F:DNA binding"/>
    <property type="evidence" value="ECO:0007669"/>
    <property type="project" value="InterPro"/>
</dbReference>
<gene>
    <name evidence="3" type="ORF">C0V82_11515</name>
</gene>
<dbReference type="InterPro" id="IPR050400">
    <property type="entry name" value="Bact_Cytoskel_RodZ"/>
</dbReference>
<dbReference type="PANTHER" id="PTHR34475:SF1">
    <property type="entry name" value="CYTOSKELETON PROTEIN RODZ"/>
    <property type="match status" value="1"/>
</dbReference>
<dbReference type="AlphaFoldDB" id="A0A2K9NE47"/>
<dbReference type="Proteomes" id="UP000234752">
    <property type="component" value="Chromosome eg_1"/>
</dbReference>
<dbReference type="InterPro" id="IPR010982">
    <property type="entry name" value="Lambda_DNA-bd_dom_sf"/>
</dbReference>
<evidence type="ECO:0000313" key="3">
    <source>
        <dbReference type="EMBL" id="AUN30796.1"/>
    </source>
</evidence>